<dbReference type="RefSeq" id="WP_207341681.1">
    <property type="nucleotide sequence ID" value="NZ_CP074405.1"/>
</dbReference>
<keyword evidence="1" id="KW-0812">Transmembrane</keyword>
<dbReference type="Proteomes" id="UP000677804">
    <property type="component" value="Chromosome"/>
</dbReference>
<feature type="transmembrane region" description="Helical" evidence="1">
    <location>
        <begin position="7"/>
        <end position="31"/>
    </location>
</feature>
<proteinExistence type="predicted"/>
<name>A0ABX8D7H2_9CELL</name>
<feature type="transmembrane region" description="Helical" evidence="1">
    <location>
        <begin position="113"/>
        <end position="132"/>
    </location>
</feature>
<feature type="transmembrane region" description="Helical" evidence="1">
    <location>
        <begin position="43"/>
        <end position="64"/>
    </location>
</feature>
<feature type="transmembrane region" description="Helical" evidence="1">
    <location>
        <begin position="76"/>
        <end position="101"/>
    </location>
</feature>
<accession>A0ABX8D7H2</accession>
<keyword evidence="1" id="KW-0472">Membrane</keyword>
<evidence type="ECO:0000313" key="3">
    <source>
        <dbReference type="Proteomes" id="UP000677804"/>
    </source>
</evidence>
<protein>
    <recommendedName>
        <fullName evidence="4">Major facilitator superfamily (MFS) profile domain-containing protein</fullName>
    </recommendedName>
</protein>
<reference evidence="2 3" key="1">
    <citation type="submission" date="2021-05" db="EMBL/GenBank/DDBJ databases">
        <title>Novel species in genus Cellulomonas.</title>
        <authorList>
            <person name="Zhang G."/>
        </authorList>
    </citation>
    <scope>NUCLEOTIDE SEQUENCE [LARGE SCALE GENOMIC DNA]</scope>
    <source>
        <strain evidence="3">zg-ZUI222</strain>
    </source>
</reference>
<gene>
    <name evidence="2" type="ORF">KG103_05620</name>
</gene>
<keyword evidence="3" id="KW-1185">Reference proteome</keyword>
<evidence type="ECO:0000313" key="2">
    <source>
        <dbReference type="EMBL" id="QVI63364.1"/>
    </source>
</evidence>
<sequence length="143" mass="14219">MIRHWTAPAVVGVVVAVVTAWVVRAAAFLLVDGPGAQALTGSATWLLYAAGPAVLCAVPLVVLARAVLGRFGPGPGVYAGLGLVGGALVGVVQTGVLLSAWPWQAGSAAWDLIGLPALAGLVGGLAAGAVRARRGTAAPRERR</sequence>
<keyword evidence="1" id="KW-1133">Transmembrane helix</keyword>
<evidence type="ECO:0000256" key="1">
    <source>
        <dbReference type="SAM" id="Phobius"/>
    </source>
</evidence>
<organism evidence="2 3">
    <name type="scientific">Cellulomonas wangleii</name>
    <dbReference type="NCBI Taxonomy" id="2816956"/>
    <lineage>
        <taxon>Bacteria</taxon>
        <taxon>Bacillati</taxon>
        <taxon>Actinomycetota</taxon>
        <taxon>Actinomycetes</taxon>
        <taxon>Micrococcales</taxon>
        <taxon>Cellulomonadaceae</taxon>
        <taxon>Cellulomonas</taxon>
    </lineage>
</organism>
<evidence type="ECO:0008006" key="4">
    <source>
        <dbReference type="Google" id="ProtNLM"/>
    </source>
</evidence>
<dbReference type="EMBL" id="CP074405">
    <property type="protein sequence ID" value="QVI63364.1"/>
    <property type="molecule type" value="Genomic_DNA"/>
</dbReference>